<name>A0A558ATT5_9STAP</name>
<dbReference type="AlphaFoldDB" id="A0A558ATT5"/>
<organism evidence="1 2">
    <name type="scientific">Salinicoccus cyprini</name>
    <dbReference type="NCBI Taxonomy" id="2493691"/>
    <lineage>
        <taxon>Bacteria</taxon>
        <taxon>Bacillati</taxon>
        <taxon>Bacillota</taxon>
        <taxon>Bacilli</taxon>
        <taxon>Bacillales</taxon>
        <taxon>Staphylococcaceae</taxon>
        <taxon>Salinicoccus</taxon>
    </lineage>
</organism>
<dbReference type="Proteomes" id="UP000315103">
    <property type="component" value="Unassembled WGS sequence"/>
</dbReference>
<sequence length="68" mass="8008">MKEMPKKKKFKVAENESLGECLARMREAGYQPVRRTEQPVFIERDGERVVDHQEIVFEGKRIETEADN</sequence>
<evidence type="ECO:0000313" key="2">
    <source>
        <dbReference type="Proteomes" id="UP000315103"/>
    </source>
</evidence>
<evidence type="ECO:0000313" key="1">
    <source>
        <dbReference type="EMBL" id="TVT27673.1"/>
    </source>
</evidence>
<comment type="caution">
    <text evidence="1">The sequence shown here is derived from an EMBL/GenBank/DDBJ whole genome shotgun (WGS) entry which is preliminary data.</text>
</comment>
<dbReference type="Pfam" id="PF14044">
    <property type="entry name" value="NETI"/>
    <property type="match status" value="1"/>
</dbReference>
<dbReference type="EMBL" id="VMSJ01000003">
    <property type="protein sequence ID" value="TVT27673.1"/>
    <property type="molecule type" value="Genomic_DNA"/>
</dbReference>
<protein>
    <submittedName>
        <fullName evidence="1">NETI motif-containing protein</fullName>
    </submittedName>
</protein>
<gene>
    <name evidence="1" type="ORF">FO441_08160</name>
</gene>
<keyword evidence="2" id="KW-1185">Reference proteome</keyword>
<accession>A0A558ATT5</accession>
<dbReference type="InterPro" id="IPR025930">
    <property type="entry name" value="NETI"/>
</dbReference>
<proteinExistence type="predicted"/>
<reference evidence="1 2" key="1">
    <citation type="submission" date="2019-07" db="EMBL/GenBank/DDBJ databases">
        <title>Salinicoccus cyprini sp. nov., isolated from gastro-intestinal tract of mirror carp, Cyprinus carpio var. specularis, collected from Gobind Sagar Reservoir, Himachal Pradesh, India.</title>
        <authorList>
            <person name="Talwar C."/>
            <person name="Singh A.K."/>
            <person name="Lal R."/>
            <person name="Negi R.K."/>
        </authorList>
    </citation>
    <scope>NUCLEOTIDE SEQUENCE [LARGE SCALE GENOMIC DNA]</scope>
    <source>
        <strain evidence="1 2">CT19</strain>
    </source>
</reference>
<dbReference type="OrthoDB" id="2354098at2"/>